<dbReference type="InterPro" id="IPR038695">
    <property type="entry name" value="Saro_0823-like_sf"/>
</dbReference>
<accession>A0A6J6HNH6</accession>
<dbReference type="InterPro" id="IPR003795">
    <property type="entry name" value="DUF192"/>
</dbReference>
<reference evidence="2" key="1">
    <citation type="submission" date="2020-05" db="EMBL/GenBank/DDBJ databases">
        <authorList>
            <person name="Chiriac C."/>
            <person name="Salcher M."/>
            <person name="Ghai R."/>
            <person name="Kavagutti S V."/>
        </authorList>
    </citation>
    <scope>NUCLEOTIDE SEQUENCE</scope>
</reference>
<dbReference type="EMBL" id="CAEZUL010000189">
    <property type="protein sequence ID" value="CAB4609764.1"/>
    <property type="molecule type" value="Genomic_DNA"/>
</dbReference>
<name>A0A6J6HNH6_9ZZZZ</name>
<dbReference type="Gene3D" id="2.60.120.1140">
    <property type="entry name" value="Protein of unknown function DUF192"/>
    <property type="match status" value="1"/>
</dbReference>
<dbReference type="AlphaFoldDB" id="A0A6J6HNH6"/>
<dbReference type="EMBL" id="CAEZUZ010000068">
    <property type="protein sequence ID" value="CAB4615372.1"/>
    <property type="molecule type" value="Genomic_DNA"/>
</dbReference>
<evidence type="ECO:0000313" key="2">
    <source>
        <dbReference type="EMBL" id="CAB4615372.1"/>
    </source>
</evidence>
<organism evidence="2">
    <name type="scientific">freshwater metagenome</name>
    <dbReference type="NCBI Taxonomy" id="449393"/>
    <lineage>
        <taxon>unclassified sequences</taxon>
        <taxon>metagenomes</taxon>
        <taxon>ecological metagenomes</taxon>
    </lineage>
</organism>
<dbReference type="Pfam" id="PF02643">
    <property type="entry name" value="DUF192"/>
    <property type="match status" value="1"/>
</dbReference>
<protein>
    <submittedName>
        <fullName evidence="2">Unannotated protein</fullName>
    </submittedName>
</protein>
<gene>
    <name evidence="1" type="ORF">UFOPK1808_01292</name>
    <name evidence="2" type="ORF">UFOPK1889_00533</name>
</gene>
<evidence type="ECO:0000313" key="1">
    <source>
        <dbReference type="EMBL" id="CAB4609764.1"/>
    </source>
</evidence>
<proteinExistence type="predicted"/>
<sequence>MGTTSQLEPVWLVSKGHVLAAAVRATSRADRRRGLIGVRTVEQPLVLQPCSWIHTVGMRTAIDVAYVSHDGIVLSLSHMKTWRIGAPVRGSHFVVEAAPHSFERWNLHVGDEVEVRNVEQ</sequence>